<sequence length="211" mass="24103">MPLVTPVALVEEFKKSGEFDRLRRELLTQFQSDDSFPAFKSKIEDMARHWLFSEEMMQYLPQDSVHKELAQEIDRCSPMKPSPQTSILQFRKFFVKIKEKALPSQMMPWVSNLTESICRRQATILNTLPQASPQNLTTQQLLIILNFTPLLVPRSVTAAMSIEPNPSCEHTGLTSKATLDAFICNQPTMSPNPFQYPTVGWQGSREIDALR</sequence>
<protein>
    <submittedName>
        <fullName evidence="2">Predicted protein</fullName>
    </submittedName>
</protein>
<evidence type="ECO:0000259" key="1">
    <source>
        <dbReference type="Pfam" id="PF05205"/>
    </source>
</evidence>
<dbReference type="GeneID" id="6082574"/>
<dbReference type="EMBL" id="DS547131">
    <property type="protein sequence ID" value="EDR02363.1"/>
    <property type="molecule type" value="Genomic_DNA"/>
</dbReference>
<dbReference type="Proteomes" id="UP000001194">
    <property type="component" value="Unassembled WGS sequence"/>
</dbReference>
<dbReference type="Pfam" id="PF05205">
    <property type="entry name" value="COMPASS-Shg1"/>
    <property type="match status" value="1"/>
</dbReference>
<dbReference type="KEGG" id="lbc:LACBIDRAFT_309642"/>
<dbReference type="InParanoid" id="B0DSR0"/>
<dbReference type="OrthoDB" id="5579731at2759"/>
<accession>B0DSR0</accession>
<keyword evidence="3" id="KW-1185">Reference proteome</keyword>
<evidence type="ECO:0000313" key="3">
    <source>
        <dbReference type="Proteomes" id="UP000001194"/>
    </source>
</evidence>
<dbReference type="AlphaFoldDB" id="B0DSR0"/>
<dbReference type="InterPro" id="IPR055264">
    <property type="entry name" value="BOD1/SHG1_dom"/>
</dbReference>
<organism evidence="3">
    <name type="scientific">Laccaria bicolor (strain S238N-H82 / ATCC MYA-4686)</name>
    <name type="common">Bicoloured deceiver</name>
    <name type="synonym">Laccaria laccata var. bicolor</name>
    <dbReference type="NCBI Taxonomy" id="486041"/>
    <lineage>
        <taxon>Eukaryota</taxon>
        <taxon>Fungi</taxon>
        <taxon>Dikarya</taxon>
        <taxon>Basidiomycota</taxon>
        <taxon>Agaricomycotina</taxon>
        <taxon>Agaricomycetes</taxon>
        <taxon>Agaricomycetidae</taxon>
        <taxon>Agaricales</taxon>
        <taxon>Agaricineae</taxon>
        <taxon>Hydnangiaceae</taxon>
        <taxon>Laccaria</taxon>
    </lineage>
</organism>
<reference evidence="2 3" key="1">
    <citation type="journal article" date="2008" name="Nature">
        <title>The genome of Laccaria bicolor provides insights into mycorrhizal symbiosis.</title>
        <authorList>
            <person name="Martin F."/>
            <person name="Aerts A."/>
            <person name="Ahren D."/>
            <person name="Brun A."/>
            <person name="Danchin E.G.J."/>
            <person name="Duchaussoy F."/>
            <person name="Gibon J."/>
            <person name="Kohler A."/>
            <person name="Lindquist E."/>
            <person name="Pereda V."/>
            <person name="Salamov A."/>
            <person name="Shapiro H.J."/>
            <person name="Wuyts J."/>
            <person name="Blaudez D."/>
            <person name="Buee M."/>
            <person name="Brokstein P."/>
            <person name="Canbaeck B."/>
            <person name="Cohen D."/>
            <person name="Courty P.E."/>
            <person name="Coutinho P.M."/>
            <person name="Delaruelle C."/>
            <person name="Detter J.C."/>
            <person name="Deveau A."/>
            <person name="DiFazio S."/>
            <person name="Duplessis S."/>
            <person name="Fraissinet-Tachet L."/>
            <person name="Lucic E."/>
            <person name="Frey-Klett P."/>
            <person name="Fourrey C."/>
            <person name="Feussner I."/>
            <person name="Gay G."/>
            <person name="Grimwood J."/>
            <person name="Hoegger P.J."/>
            <person name="Jain P."/>
            <person name="Kilaru S."/>
            <person name="Labbe J."/>
            <person name="Lin Y.C."/>
            <person name="Legue V."/>
            <person name="Le Tacon F."/>
            <person name="Marmeisse R."/>
            <person name="Melayah D."/>
            <person name="Montanini B."/>
            <person name="Muratet M."/>
            <person name="Nehls U."/>
            <person name="Niculita-Hirzel H."/>
            <person name="Oudot-Le Secq M.P."/>
            <person name="Peter M."/>
            <person name="Quesneville H."/>
            <person name="Rajashekar B."/>
            <person name="Reich M."/>
            <person name="Rouhier N."/>
            <person name="Schmutz J."/>
            <person name="Yin T."/>
            <person name="Chalot M."/>
            <person name="Henrissat B."/>
            <person name="Kuees U."/>
            <person name="Lucas S."/>
            <person name="Van de Peer Y."/>
            <person name="Podila G.K."/>
            <person name="Polle A."/>
            <person name="Pukkila P.J."/>
            <person name="Richardson P.M."/>
            <person name="Rouze P."/>
            <person name="Sanders I.R."/>
            <person name="Stajich J.E."/>
            <person name="Tunlid A."/>
            <person name="Tuskan G."/>
            <person name="Grigoriev I.V."/>
        </authorList>
    </citation>
    <scope>NUCLEOTIDE SEQUENCE [LARGE SCALE GENOMIC DNA]</scope>
    <source>
        <strain evidence="3">S238N-H82 / ATCC MYA-4686</strain>
    </source>
</reference>
<dbReference type="RefSeq" id="XP_001887040.1">
    <property type="nucleotide sequence ID" value="XM_001887005.1"/>
</dbReference>
<proteinExistence type="predicted"/>
<evidence type="ECO:0000313" key="2">
    <source>
        <dbReference type="EMBL" id="EDR02363.1"/>
    </source>
</evidence>
<gene>
    <name evidence="2" type="ORF">LACBIDRAFT_309642</name>
</gene>
<dbReference type="HOGENOM" id="CLU_1305060_0_0_1"/>
<name>B0DSR0_LACBS</name>
<feature type="domain" description="BOD1/SHG1" evidence="1">
    <location>
        <begin position="9"/>
        <end position="77"/>
    </location>
</feature>